<protein>
    <submittedName>
        <fullName evidence="3">Serine/threonine-protein kinase/receptor</fullName>
    </submittedName>
</protein>
<evidence type="ECO:0000313" key="3">
    <source>
        <dbReference type="EMBL" id="CAL4803729.1"/>
    </source>
</evidence>
<feature type="non-terminal residue" evidence="1">
    <location>
        <position position="1"/>
    </location>
</feature>
<name>A0A9P1DTI7_9DINO</name>
<accession>A0A9P1DTI7</accession>
<proteinExistence type="predicted"/>
<dbReference type="GO" id="GO:0016301">
    <property type="term" value="F:kinase activity"/>
    <property type="evidence" value="ECO:0007669"/>
    <property type="project" value="UniProtKB-KW"/>
</dbReference>
<reference evidence="2" key="2">
    <citation type="submission" date="2024-04" db="EMBL/GenBank/DDBJ databases">
        <authorList>
            <person name="Chen Y."/>
            <person name="Shah S."/>
            <person name="Dougan E. K."/>
            <person name="Thang M."/>
            <person name="Chan C."/>
        </authorList>
    </citation>
    <scope>NUCLEOTIDE SEQUENCE [LARGE SCALE GENOMIC DNA]</scope>
</reference>
<gene>
    <name evidence="1" type="ORF">C1SCF055_LOCUS41163</name>
</gene>
<dbReference type="EMBL" id="CAMXCT020006583">
    <property type="protein sequence ID" value="CAL1169792.1"/>
    <property type="molecule type" value="Genomic_DNA"/>
</dbReference>
<organism evidence="1">
    <name type="scientific">Cladocopium goreaui</name>
    <dbReference type="NCBI Taxonomy" id="2562237"/>
    <lineage>
        <taxon>Eukaryota</taxon>
        <taxon>Sar</taxon>
        <taxon>Alveolata</taxon>
        <taxon>Dinophyceae</taxon>
        <taxon>Suessiales</taxon>
        <taxon>Symbiodiniaceae</taxon>
        <taxon>Cladocopium</taxon>
    </lineage>
</organism>
<comment type="caution">
    <text evidence="1">The sequence shown here is derived from an EMBL/GenBank/DDBJ whole genome shotgun (WGS) entry which is preliminary data.</text>
</comment>
<dbReference type="AlphaFoldDB" id="A0A9P1DTI7"/>
<reference evidence="1" key="1">
    <citation type="submission" date="2022-10" db="EMBL/GenBank/DDBJ databases">
        <authorList>
            <person name="Chen Y."/>
            <person name="Dougan E. K."/>
            <person name="Chan C."/>
            <person name="Rhodes N."/>
            <person name="Thang M."/>
        </authorList>
    </citation>
    <scope>NUCLEOTIDE SEQUENCE</scope>
</reference>
<dbReference type="Proteomes" id="UP001152797">
    <property type="component" value="Unassembled WGS sequence"/>
</dbReference>
<evidence type="ECO:0000313" key="2">
    <source>
        <dbReference type="EMBL" id="CAL1169792.1"/>
    </source>
</evidence>
<dbReference type="EMBL" id="CAMXCT010006583">
    <property type="protein sequence ID" value="CAI4016417.1"/>
    <property type="molecule type" value="Genomic_DNA"/>
</dbReference>
<keyword evidence="4" id="KW-1185">Reference proteome</keyword>
<keyword evidence="3" id="KW-0808">Transferase</keyword>
<keyword evidence="3" id="KW-0418">Kinase</keyword>
<sequence>AITVGLLRRNLLPASSFSFSVHPDTEGPVLFSSLPANNSGDVEASLESILLVFDEEIEAVQSDFSVLGSALLRPMEVPQLEMPPGEIDLNPEVGILTLTFNVDIEAGHGFFHILQRSDTGTLRH</sequence>
<evidence type="ECO:0000313" key="4">
    <source>
        <dbReference type="Proteomes" id="UP001152797"/>
    </source>
</evidence>
<evidence type="ECO:0000313" key="1">
    <source>
        <dbReference type="EMBL" id="CAI4016417.1"/>
    </source>
</evidence>
<dbReference type="EMBL" id="CAMXCT030006583">
    <property type="protein sequence ID" value="CAL4803729.1"/>
    <property type="molecule type" value="Genomic_DNA"/>
</dbReference>